<feature type="region of interest" description="Disordered" evidence="2">
    <location>
        <begin position="391"/>
        <end position="423"/>
    </location>
</feature>
<feature type="compositionally biased region" description="Basic residues" evidence="2">
    <location>
        <begin position="471"/>
        <end position="480"/>
    </location>
</feature>
<feature type="compositionally biased region" description="Basic residues" evidence="2">
    <location>
        <begin position="869"/>
        <end position="880"/>
    </location>
</feature>
<reference evidence="3" key="2">
    <citation type="submission" date="2015-02" db="UniProtKB">
        <authorList>
            <consortium name="EnsemblMetazoa"/>
        </authorList>
    </citation>
    <scope>IDENTIFICATION</scope>
</reference>
<dbReference type="STRING" id="126957.T1JAY2"/>
<comment type="similarity">
    <text evidence="1">Belongs to the SAPAP family.</text>
</comment>
<dbReference type="PANTHER" id="PTHR12353">
    <property type="entry name" value="DISKS LARGE-ASSOCIATED PROTEIN DAP SAP90/PSD-95-ASSOCIATED PROTEIN"/>
    <property type="match status" value="1"/>
</dbReference>
<dbReference type="Pfam" id="PF03359">
    <property type="entry name" value="GKAP"/>
    <property type="match status" value="1"/>
</dbReference>
<evidence type="ECO:0008006" key="5">
    <source>
        <dbReference type="Google" id="ProtNLM"/>
    </source>
</evidence>
<feature type="compositionally biased region" description="Basic and acidic residues" evidence="2">
    <location>
        <begin position="98"/>
        <end position="112"/>
    </location>
</feature>
<name>T1JAY2_STRMM</name>
<feature type="region of interest" description="Disordered" evidence="2">
    <location>
        <begin position="794"/>
        <end position="823"/>
    </location>
</feature>
<dbReference type="GO" id="GO:0023052">
    <property type="term" value="P:signaling"/>
    <property type="evidence" value="ECO:0007669"/>
    <property type="project" value="InterPro"/>
</dbReference>
<proteinExistence type="inferred from homology"/>
<dbReference type="EMBL" id="JH432007">
    <property type="status" value="NOT_ANNOTATED_CDS"/>
    <property type="molecule type" value="Genomic_DNA"/>
</dbReference>
<dbReference type="EnsemblMetazoa" id="SMAR010907-RA">
    <property type="protein sequence ID" value="SMAR010907-PA"/>
    <property type="gene ID" value="SMAR010907"/>
</dbReference>
<feature type="compositionally biased region" description="Low complexity" evidence="2">
    <location>
        <begin position="808"/>
        <end position="823"/>
    </location>
</feature>
<feature type="region of interest" description="Disordered" evidence="2">
    <location>
        <begin position="80"/>
        <end position="112"/>
    </location>
</feature>
<evidence type="ECO:0000256" key="1">
    <source>
        <dbReference type="ARBA" id="ARBA00008839"/>
    </source>
</evidence>
<sequence length="880" mass="99467">MDFRGSFLTDQSNGSMVWVIVQLANHDRQRCFGMQHSHEFKRRGVNFSVDGRQLRAYRRSTDRKSWRDDIIMKRRCSSSDSLNIASKPGKKNGSKLSPLKERNEEVKQPIKKLTGPEERRLQLNKYKERKQLLKELEKQQKQSKPVFKVCQIKRKYDPFAPVDSIKTKIVKPVATETRRVTRASAKIAAAAEKPKEVAVKVKPILKSQAGKRMKNPVKKGETKAQRVSVVSFAPDGFQFTAPVNLKYPSPKKASSAPEKCNYEFLDKVEEKIEFSDIVAKKIEFSDIVAKKIEFSDDDEVETNEIISKEILPDIPKETTDELESVIDDEMKNNISPCSQKEIDDGSELNIDSNKLISDILPDVIQSEPNNLSIIQEKGCEIEPTTCDTAEVVEKDQSETSKSENETQEPIQAEETVSVGKVDDSLEISKGQSEAKELENDAPKPIQDEVVEMDDNLEFRISPFVTTTRGSSSRKQRRKSQKPTYDSSLIRNCEKEFQLEDAREKLMENGTESKTISDCQENNENVNSPTKINLLDRFKGLVTSYRTSFSLKINFWVNNKVADDVPVAAGNEIDCVVGMAELLMKQRFSQFEDLIADCEFNRGEKKTTCDDLLGFWEMIFHQVTNIEAKFEKLDKMKKDNWKSQTPKPKRGKRRAKKATPKAKPTAKPSQLREHIAAARKSKQAAPLKTDSNDSKETPVSEKKIRPKRSTVKRDGSISYLLKPTTPGSDNDDAFFSAENEENVIDKIVQSVLATSSDGTPSINEAQSPLIDISKKKLRRSVRFALSTKTNACDDVPSFRTTPFTRRQKSSLASSSSEENHTSISDSFVTIPEDYSCSSLTPSSSKKKKRKVSSLPVPNEDDLISFSPCEKRRRTRSFSKAN</sequence>
<dbReference type="eggNOG" id="KOG3971">
    <property type="taxonomic scope" value="Eukaryota"/>
</dbReference>
<feature type="region of interest" description="Disordered" evidence="2">
    <location>
        <begin position="636"/>
        <end position="733"/>
    </location>
</feature>
<feature type="compositionally biased region" description="Basic and acidic residues" evidence="2">
    <location>
        <begin position="391"/>
        <end position="404"/>
    </location>
</feature>
<dbReference type="HOGENOM" id="CLU_327150_0_0_1"/>
<protein>
    <recommendedName>
        <fullName evidence="5">Disks large-associated protein 5</fullName>
    </recommendedName>
</protein>
<evidence type="ECO:0000256" key="2">
    <source>
        <dbReference type="SAM" id="MobiDB-lite"/>
    </source>
</evidence>
<dbReference type="PANTHER" id="PTHR12353:SF1">
    <property type="entry name" value="DISKS LARGE-ASSOCIATED PROTEIN 5"/>
    <property type="match status" value="1"/>
</dbReference>
<feature type="compositionally biased region" description="Basic residues" evidence="2">
    <location>
        <begin position="646"/>
        <end position="659"/>
    </location>
</feature>
<feature type="region of interest" description="Disordered" evidence="2">
    <location>
        <begin position="835"/>
        <end position="880"/>
    </location>
</feature>
<dbReference type="AlphaFoldDB" id="T1JAY2"/>
<feature type="compositionally biased region" description="Basic and acidic residues" evidence="2">
    <location>
        <begin position="689"/>
        <end position="702"/>
    </location>
</feature>
<dbReference type="Proteomes" id="UP000014500">
    <property type="component" value="Unassembled WGS sequence"/>
</dbReference>
<feature type="region of interest" description="Disordered" evidence="2">
    <location>
        <begin position="461"/>
        <end position="485"/>
    </location>
</feature>
<accession>T1JAY2</accession>
<keyword evidence="4" id="KW-1185">Reference proteome</keyword>
<reference evidence="4" key="1">
    <citation type="submission" date="2011-05" db="EMBL/GenBank/DDBJ databases">
        <authorList>
            <person name="Richards S.R."/>
            <person name="Qu J."/>
            <person name="Jiang H."/>
            <person name="Jhangiani S.N."/>
            <person name="Agravi P."/>
            <person name="Goodspeed R."/>
            <person name="Gross S."/>
            <person name="Mandapat C."/>
            <person name="Jackson L."/>
            <person name="Mathew T."/>
            <person name="Pu L."/>
            <person name="Thornton R."/>
            <person name="Saada N."/>
            <person name="Wilczek-Boney K.B."/>
            <person name="Lee S."/>
            <person name="Kovar C."/>
            <person name="Wu Y."/>
            <person name="Scherer S.E."/>
            <person name="Worley K.C."/>
            <person name="Muzny D.M."/>
            <person name="Gibbs R."/>
        </authorList>
    </citation>
    <scope>NUCLEOTIDE SEQUENCE</scope>
    <source>
        <strain evidence="4">Brora</strain>
    </source>
</reference>
<evidence type="ECO:0000313" key="4">
    <source>
        <dbReference type="Proteomes" id="UP000014500"/>
    </source>
</evidence>
<dbReference type="InterPro" id="IPR005026">
    <property type="entry name" value="SAPAP"/>
</dbReference>
<dbReference type="OMA" id="EIRCTIG"/>
<organism evidence="3 4">
    <name type="scientific">Strigamia maritima</name>
    <name type="common">European centipede</name>
    <name type="synonym">Geophilus maritimus</name>
    <dbReference type="NCBI Taxonomy" id="126957"/>
    <lineage>
        <taxon>Eukaryota</taxon>
        <taxon>Metazoa</taxon>
        <taxon>Ecdysozoa</taxon>
        <taxon>Arthropoda</taxon>
        <taxon>Myriapoda</taxon>
        <taxon>Chilopoda</taxon>
        <taxon>Pleurostigmophora</taxon>
        <taxon>Geophilomorpha</taxon>
        <taxon>Linotaeniidae</taxon>
        <taxon>Strigamia</taxon>
    </lineage>
</organism>
<evidence type="ECO:0000313" key="3">
    <source>
        <dbReference type="EnsemblMetazoa" id="SMAR010907-PA"/>
    </source>
</evidence>